<proteinExistence type="inferred from homology"/>
<comment type="similarity">
    <text evidence="3">Belongs to the TO family.</text>
</comment>
<dbReference type="Pfam" id="PF06585">
    <property type="entry name" value="JHBP"/>
    <property type="match status" value="1"/>
</dbReference>
<comment type="caution">
    <text evidence="4">The sequence shown here is derived from an EMBL/GenBank/DDBJ whole genome shotgun (WGS) entry which is preliminary data.</text>
</comment>
<name>A0AAW1CZ34_9HEMI</name>
<keyword evidence="5" id="KW-1185">Reference proteome</keyword>
<sequence>MEPLRIPKMVMDNGNGPVRVRAQFSNITVYGATNYTILDVKGNVTSYKMDLLLYLPRIEVTGNYEVTGNVLLVPVNSRGQFWAFFSNITGLGRITGKEVIKSGVSFMKTERLSVDFKLNKARFQIKDHLNRNSIIGEAMNQFLNQNSHELIDEMKPAAAAAISKHFKAFLNAAFLQVPIPVWLKDT</sequence>
<dbReference type="SMART" id="SM00700">
    <property type="entry name" value="JHBP"/>
    <property type="match status" value="1"/>
</dbReference>
<dbReference type="Proteomes" id="UP001461498">
    <property type="component" value="Unassembled WGS sequence"/>
</dbReference>
<evidence type="ECO:0000256" key="2">
    <source>
        <dbReference type="ARBA" id="ARBA00023108"/>
    </source>
</evidence>
<dbReference type="PANTHER" id="PTHR11008:SF35">
    <property type="entry name" value="PROTEIN TAKEOUT-LIKE PROTEIN"/>
    <property type="match status" value="1"/>
</dbReference>
<dbReference type="GO" id="GO:0005615">
    <property type="term" value="C:extracellular space"/>
    <property type="evidence" value="ECO:0007669"/>
    <property type="project" value="TreeGrafter"/>
</dbReference>
<protein>
    <recommendedName>
        <fullName evidence="6">Protein takeout</fullName>
    </recommendedName>
</protein>
<gene>
    <name evidence="4" type="ORF">O3M35_010218</name>
</gene>
<dbReference type="Gene3D" id="3.15.10.30">
    <property type="entry name" value="Haemolymph juvenile hormone binding protein"/>
    <property type="match status" value="1"/>
</dbReference>
<dbReference type="FunFam" id="3.15.10.30:FF:000001">
    <property type="entry name" value="Takeout-like protein 1"/>
    <property type="match status" value="1"/>
</dbReference>
<accession>A0AAW1CZ34</accession>
<evidence type="ECO:0000256" key="3">
    <source>
        <dbReference type="ARBA" id="ARBA00060902"/>
    </source>
</evidence>
<dbReference type="GO" id="GO:0007623">
    <property type="term" value="P:circadian rhythm"/>
    <property type="evidence" value="ECO:0007669"/>
    <property type="project" value="UniProtKB-ARBA"/>
</dbReference>
<dbReference type="EMBL" id="JAPXFL010000007">
    <property type="protein sequence ID" value="KAK9503716.1"/>
    <property type="molecule type" value="Genomic_DNA"/>
</dbReference>
<evidence type="ECO:0000313" key="4">
    <source>
        <dbReference type="EMBL" id="KAK9503716.1"/>
    </source>
</evidence>
<dbReference type="InterPro" id="IPR038606">
    <property type="entry name" value="To_sf"/>
</dbReference>
<dbReference type="InterPro" id="IPR010562">
    <property type="entry name" value="Haemolymph_juvenile_hormone-bd"/>
</dbReference>
<evidence type="ECO:0008006" key="6">
    <source>
        <dbReference type="Google" id="ProtNLM"/>
    </source>
</evidence>
<dbReference type="AlphaFoldDB" id="A0AAW1CZ34"/>
<evidence type="ECO:0000256" key="1">
    <source>
        <dbReference type="ARBA" id="ARBA00022729"/>
    </source>
</evidence>
<evidence type="ECO:0000313" key="5">
    <source>
        <dbReference type="Proteomes" id="UP001461498"/>
    </source>
</evidence>
<keyword evidence="2" id="KW-0090">Biological rhythms</keyword>
<dbReference type="PANTHER" id="PTHR11008">
    <property type="entry name" value="PROTEIN TAKEOUT-LIKE PROTEIN"/>
    <property type="match status" value="1"/>
</dbReference>
<reference evidence="4 5" key="1">
    <citation type="submission" date="2022-12" db="EMBL/GenBank/DDBJ databases">
        <title>Chromosome-level genome assembly of true bugs.</title>
        <authorList>
            <person name="Ma L."/>
            <person name="Li H."/>
        </authorList>
    </citation>
    <scope>NUCLEOTIDE SEQUENCE [LARGE SCALE GENOMIC DNA]</scope>
    <source>
        <strain evidence="4">Lab_2022b</strain>
    </source>
</reference>
<keyword evidence="1" id="KW-0732">Signal</keyword>
<organism evidence="4 5">
    <name type="scientific">Rhynocoris fuscipes</name>
    <dbReference type="NCBI Taxonomy" id="488301"/>
    <lineage>
        <taxon>Eukaryota</taxon>
        <taxon>Metazoa</taxon>
        <taxon>Ecdysozoa</taxon>
        <taxon>Arthropoda</taxon>
        <taxon>Hexapoda</taxon>
        <taxon>Insecta</taxon>
        <taxon>Pterygota</taxon>
        <taxon>Neoptera</taxon>
        <taxon>Paraneoptera</taxon>
        <taxon>Hemiptera</taxon>
        <taxon>Heteroptera</taxon>
        <taxon>Panheteroptera</taxon>
        <taxon>Cimicomorpha</taxon>
        <taxon>Reduviidae</taxon>
        <taxon>Harpactorinae</taxon>
        <taxon>Harpactorini</taxon>
        <taxon>Rhynocoris</taxon>
    </lineage>
</organism>